<accession>A0A0V0HYM0</accession>
<protein>
    <submittedName>
        <fullName evidence="2">Putative ovule protein</fullName>
    </submittedName>
</protein>
<proteinExistence type="predicted"/>
<dbReference type="AlphaFoldDB" id="A0A0V0HYM0"/>
<keyword evidence="1" id="KW-1133">Transmembrane helix</keyword>
<sequence length="64" mass="7426">MRTIRFGHSHHFLSSFCSLSSRCSLFSSFYWNKEYDRKNTNSIILMLPSTSLITSLSCLPFLSQ</sequence>
<reference evidence="2" key="1">
    <citation type="submission" date="2015-12" db="EMBL/GenBank/DDBJ databases">
        <title>Gene expression during late stages of embryo sac development: a critical building block for successful pollen-pistil interactions.</title>
        <authorList>
            <person name="Liu Y."/>
            <person name="Joly V."/>
            <person name="Sabar M."/>
            <person name="Matton D.P."/>
        </authorList>
    </citation>
    <scope>NUCLEOTIDE SEQUENCE</scope>
</reference>
<evidence type="ECO:0000313" key="2">
    <source>
        <dbReference type="EMBL" id="JAP25457.1"/>
    </source>
</evidence>
<dbReference type="EMBL" id="GEDG01013271">
    <property type="protein sequence ID" value="JAP25457.1"/>
    <property type="molecule type" value="Transcribed_RNA"/>
</dbReference>
<keyword evidence="1" id="KW-0812">Transmembrane</keyword>
<name>A0A0V0HYM0_SOLCH</name>
<evidence type="ECO:0000256" key="1">
    <source>
        <dbReference type="SAM" id="Phobius"/>
    </source>
</evidence>
<organism evidence="2">
    <name type="scientific">Solanum chacoense</name>
    <name type="common">Chaco potato</name>
    <dbReference type="NCBI Taxonomy" id="4108"/>
    <lineage>
        <taxon>Eukaryota</taxon>
        <taxon>Viridiplantae</taxon>
        <taxon>Streptophyta</taxon>
        <taxon>Embryophyta</taxon>
        <taxon>Tracheophyta</taxon>
        <taxon>Spermatophyta</taxon>
        <taxon>Magnoliopsida</taxon>
        <taxon>eudicotyledons</taxon>
        <taxon>Gunneridae</taxon>
        <taxon>Pentapetalae</taxon>
        <taxon>asterids</taxon>
        <taxon>lamiids</taxon>
        <taxon>Solanales</taxon>
        <taxon>Solanaceae</taxon>
        <taxon>Solanoideae</taxon>
        <taxon>Solaneae</taxon>
        <taxon>Solanum</taxon>
    </lineage>
</organism>
<keyword evidence="1" id="KW-0472">Membrane</keyword>
<feature type="transmembrane region" description="Helical" evidence="1">
    <location>
        <begin position="43"/>
        <end position="62"/>
    </location>
</feature>